<dbReference type="EMBL" id="CP000766">
    <property type="protein sequence ID" value="ABY72376.1"/>
    <property type="molecule type" value="Genomic_DNA"/>
</dbReference>
<protein>
    <submittedName>
        <fullName evidence="2">ABC transporter ATP-binding protein</fullName>
    </submittedName>
</protein>
<dbReference type="AlphaFoldDB" id="B0BX00"/>
<keyword evidence="2" id="KW-0067">ATP-binding</keyword>
<dbReference type="eggNOG" id="COG0488">
    <property type="taxonomic scope" value="Bacteria"/>
</dbReference>
<reference evidence="2 3" key="1">
    <citation type="journal article" date="2008" name="Infect. Immun.">
        <title>Genomic comparison of virulent Rickettsia rickettsii Sheila Smith and avirulent Rickettsia rickettsii Iowa.</title>
        <authorList>
            <person name="Ellison D.W."/>
            <person name="Clark T.R."/>
            <person name="Sturdevant D.E."/>
            <person name="Virtaneva K."/>
            <person name="Porcella S.F."/>
            <person name="Hackstadt T."/>
        </authorList>
    </citation>
    <scope>NUCLEOTIDE SEQUENCE [LARGE SCALE GENOMIC DNA]</scope>
    <source>
        <strain evidence="2 3">Iowa</strain>
    </source>
</reference>
<accession>B0BX00</accession>
<dbReference type="Gene3D" id="3.40.50.300">
    <property type="entry name" value="P-loop containing nucleotide triphosphate hydrolases"/>
    <property type="match status" value="1"/>
</dbReference>
<dbReference type="HOGENOM" id="CLU_000604_68_4_5"/>
<dbReference type="GO" id="GO:0005524">
    <property type="term" value="F:ATP binding"/>
    <property type="evidence" value="ECO:0007669"/>
    <property type="project" value="UniProtKB-KW"/>
</dbReference>
<dbReference type="PANTHER" id="PTHR42855">
    <property type="entry name" value="ABC TRANSPORTER ATP-BINDING SUBUNIT"/>
    <property type="match status" value="1"/>
</dbReference>
<reference evidence="2 3" key="2">
    <citation type="journal article" date="2015" name="Infect. Immun.">
        <title>Comparative genome sequencing of Rickettsia rickettsii strains that differ in virulence.</title>
        <authorList>
            <person name="Clark T.R."/>
            <person name="Noriea N.F."/>
            <person name="Bublitz D.C."/>
            <person name="Ellison D.W."/>
            <person name="Martens C."/>
            <person name="Lutter E.I."/>
            <person name="Hackstadt T."/>
        </authorList>
    </citation>
    <scope>NUCLEOTIDE SEQUENCE [LARGE SCALE GENOMIC DNA]</scope>
    <source>
        <strain evidence="2 3">Iowa</strain>
    </source>
</reference>
<dbReference type="InterPro" id="IPR003439">
    <property type="entry name" value="ABC_transporter-like_ATP-bd"/>
</dbReference>
<dbReference type="SUPFAM" id="SSF52540">
    <property type="entry name" value="P-loop containing nucleoside triphosphate hydrolases"/>
    <property type="match status" value="1"/>
</dbReference>
<organism evidence="2 3">
    <name type="scientific">Rickettsia rickettsii (strain Iowa)</name>
    <dbReference type="NCBI Taxonomy" id="452659"/>
    <lineage>
        <taxon>Bacteria</taxon>
        <taxon>Pseudomonadati</taxon>
        <taxon>Pseudomonadota</taxon>
        <taxon>Alphaproteobacteria</taxon>
        <taxon>Rickettsiales</taxon>
        <taxon>Rickettsiaceae</taxon>
        <taxon>Rickettsieae</taxon>
        <taxon>Rickettsia</taxon>
        <taxon>spotted fever group</taxon>
    </lineage>
</organism>
<dbReference type="GO" id="GO:0016887">
    <property type="term" value="F:ATP hydrolysis activity"/>
    <property type="evidence" value="ECO:0007669"/>
    <property type="project" value="InterPro"/>
</dbReference>
<dbReference type="InterPro" id="IPR051309">
    <property type="entry name" value="ABCF_ATPase"/>
</dbReference>
<evidence type="ECO:0000313" key="3">
    <source>
        <dbReference type="Proteomes" id="UP000000796"/>
    </source>
</evidence>
<proteinExistence type="predicted"/>
<keyword evidence="2" id="KW-0547">Nucleotide-binding</keyword>
<keyword evidence="3" id="KW-1185">Reference proteome</keyword>
<dbReference type="PANTHER" id="PTHR42855:SF2">
    <property type="entry name" value="DRUG RESISTANCE ABC TRANSPORTER,ATP-BINDING PROTEIN"/>
    <property type="match status" value="1"/>
</dbReference>
<feature type="domain" description="ABC transporter" evidence="1">
    <location>
        <begin position="32"/>
        <end position="75"/>
    </location>
</feature>
<name>B0BX00_RICRO</name>
<evidence type="ECO:0000313" key="2">
    <source>
        <dbReference type="EMBL" id="ABY72376.1"/>
    </source>
</evidence>
<dbReference type="Pfam" id="PF00005">
    <property type="entry name" value="ABC_tran"/>
    <property type="match status" value="1"/>
</dbReference>
<sequence length="105" mass="11855">MFIQSHHLTTTSKNMIIINDLAMSYGTRILFTDVNLHIKNNKRYGLVGANGAGQTTFFKVLTKEEEPAFGEINIPKNFKIGCLKQAQFLYENTKMIDTVIAGKKE</sequence>
<dbReference type="KEGG" id="rrj:RrIowa_0494"/>
<dbReference type="Proteomes" id="UP000000796">
    <property type="component" value="Chromosome"/>
</dbReference>
<gene>
    <name evidence="2" type="ordered locus">RrIowa_0494</name>
</gene>
<evidence type="ECO:0000259" key="1">
    <source>
        <dbReference type="Pfam" id="PF00005"/>
    </source>
</evidence>
<dbReference type="InterPro" id="IPR027417">
    <property type="entry name" value="P-loop_NTPase"/>
</dbReference>